<gene>
    <name evidence="5" type="primary">rpsH</name>
    <name evidence="7" type="ORF">A2773_04250</name>
</gene>
<evidence type="ECO:0000256" key="3">
    <source>
        <dbReference type="ARBA" id="ARBA00023274"/>
    </source>
</evidence>
<dbReference type="GO" id="GO:0005737">
    <property type="term" value="C:cytoplasm"/>
    <property type="evidence" value="ECO:0007669"/>
    <property type="project" value="UniProtKB-ARBA"/>
</dbReference>
<comment type="similarity">
    <text evidence="1 5 6">Belongs to the universal ribosomal protein uS8 family.</text>
</comment>
<dbReference type="PANTHER" id="PTHR11758">
    <property type="entry name" value="40S RIBOSOMAL PROTEIN S15A"/>
    <property type="match status" value="1"/>
</dbReference>
<dbReference type="GO" id="GO:0005840">
    <property type="term" value="C:ribosome"/>
    <property type="evidence" value="ECO:0007669"/>
    <property type="project" value="UniProtKB-KW"/>
</dbReference>
<reference evidence="7 8" key="1">
    <citation type="journal article" date="2016" name="Nat. Commun.">
        <title>Thousands of microbial genomes shed light on interconnected biogeochemical processes in an aquifer system.</title>
        <authorList>
            <person name="Anantharaman K."/>
            <person name="Brown C.T."/>
            <person name="Hug L.A."/>
            <person name="Sharon I."/>
            <person name="Castelle C.J."/>
            <person name="Probst A.J."/>
            <person name="Thomas B.C."/>
            <person name="Singh A."/>
            <person name="Wilkins M.J."/>
            <person name="Karaoz U."/>
            <person name="Brodie E.L."/>
            <person name="Williams K.H."/>
            <person name="Hubbard S.S."/>
            <person name="Banfield J.F."/>
        </authorList>
    </citation>
    <scope>NUCLEOTIDE SEQUENCE [LARGE SCALE GENOMIC DNA]</scope>
</reference>
<evidence type="ECO:0000256" key="2">
    <source>
        <dbReference type="ARBA" id="ARBA00022980"/>
    </source>
</evidence>
<dbReference type="HAMAP" id="MF_01302_B">
    <property type="entry name" value="Ribosomal_uS8_B"/>
    <property type="match status" value="1"/>
</dbReference>
<dbReference type="GO" id="GO:0006412">
    <property type="term" value="P:translation"/>
    <property type="evidence" value="ECO:0007669"/>
    <property type="project" value="UniProtKB-UniRule"/>
</dbReference>
<evidence type="ECO:0000256" key="5">
    <source>
        <dbReference type="HAMAP-Rule" id="MF_01302"/>
    </source>
</evidence>
<dbReference type="InterPro" id="IPR000630">
    <property type="entry name" value="Ribosomal_uS8"/>
</dbReference>
<proteinExistence type="inferred from homology"/>
<evidence type="ECO:0000313" key="8">
    <source>
        <dbReference type="Proteomes" id="UP000177383"/>
    </source>
</evidence>
<evidence type="ECO:0000256" key="6">
    <source>
        <dbReference type="RuleBase" id="RU003660"/>
    </source>
</evidence>
<dbReference type="Gene3D" id="3.30.1490.10">
    <property type="match status" value="1"/>
</dbReference>
<dbReference type="GO" id="GO:1990904">
    <property type="term" value="C:ribonucleoprotein complex"/>
    <property type="evidence" value="ECO:0007669"/>
    <property type="project" value="UniProtKB-KW"/>
</dbReference>
<keyword evidence="5" id="KW-0699">rRNA-binding</keyword>
<dbReference type="PROSITE" id="PS00053">
    <property type="entry name" value="RIBOSOMAL_S8"/>
    <property type="match status" value="1"/>
</dbReference>
<name>A0A1F5ZRW1_9BACT</name>
<dbReference type="STRING" id="1798375.A2773_04250"/>
<comment type="caution">
    <text evidence="7">The sequence shown here is derived from an EMBL/GenBank/DDBJ whole genome shotgun (WGS) entry which is preliminary data.</text>
</comment>
<dbReference type="AlphaFoldDB" id="A0A1F5ZRW1"/>
<dbReference type="Proteomes" id="UP000177383">
    <property type="component" value="Unassembled WGS sequence"/>
</dbReference>
<dbReference type="InterPro" id="IPR035987">
    <property type="entry name" value="Ribosomal_uS8_sf"/>
</dbReference>
<comment type="subunit">
    <text evidence="5">Part of the 30S ribosomal subunit. Contacts proteins S5 and S12.</text>
</comment>
<dbReference type="EMBL" id="MFJE01000005">
    <property type="protein sequence ID" value="OGG15074.1"/>
    <property type="molecule type" value="Genomic_DNA"/>
</dbReference>
<keyword evidence="2 5" id="KW-0689">Ribosomal protein</keyword>
<evidence type="ECO:0000256" key="1">
    <source>
        <dbReference type="ARBA" id="ARBA00006471"/>
    </source>
</evidence>
<accession>A0A1F5ZRW1</accession>
<evidence type="ECO:0000313" key="7">
    <source>
        <dbReference type="EMBL" id="OGG15074.1"/>
    </source>
</evidence>
<dbReference type="Gene3D" id="3.30.1370.30">
    <property type="match status" value="1"/>
</dbReference>
<comment type="function">
    <text evidence="5">One of the primary rRNA binding proteins, it binds directly to 16S rRNA central domain where it helps coordinate assembly of the platform of the 30S subunit.</text>
</comment>
<dbReference type="GO" id="GO:0003735">
    <property type="term" value="F:structural constituent of ribosome"/>
    <property type="evidence" value="ECO:0007669"/>
    <property type="project" value="InterPro"/>
</dbReference>
<protein>
    <recommendedName>
        <fullName evidence="4 5">Small ribosomal subunit protein uS8</fullName>
    </recommendedName>
</protein>
<organism evidence="7 8">
    <name type="scientific">Candidatus Gottesmanbacteria bacterium RIFCSPHIGHO2_01_FULL_39_10</name>
    <dbReference type="NCBI Taxonomy" id="1798375"/>
    <lineage>
        <taxon>Bacteria</taxon>
        <taxon>Candidatus Gottesmaniibacteriota</taxon>
    </lineage>
</organism>
<dbReference type="FunFam" id="3.30.1490.10:FF:000001">
    <property type="entry name" value="30S ribosomal protein S8"/>
    <property type="match status" value="1"/>
</dbReference>
<dbReference type="GO" id="GO:0019843">
    <property type="term" value="F:rRNA binding"/>
    <property type="evidence" value="ECO:0007669"/>
    <property type="project" value="UniProtKB-UniRule"/>
</dbReference>
<dbReference type="SUPFAM" id="SSF56047">
    <property type="entry name" value="Ribosomal protein S8"/>
    <property type="match status" value="1"/>
</dbReference>
<keyword evidence="3 5" id="KW-0687">Ribonucleoprotein</keyword>
<dbReference type="InterPro" id="IPR047863">
    <property type="entry name" value="Ribosomal_uS8_CS"/>
</dbReference>
<dbReference type="NCBIfam" id="NF001109">
    <property type="entry name" value="PRK00136.1"/>
    <property type="match status" value="1"/>
</dbReference>
<sequence length="130" mass="14554">MLTDPISDMLTRIKNGYRARLKEVEIPHSRVKFNLGQVLQQEAYLKDIKVTGDKTKKKIVATLHYDKNTPKLTDLKRVSKPGVRIYTNKNNIPKVLGGMGLVILSTPQGLLSGKEARKKGLGGEIICKVW</sequence>
<keyword evidence="5" id="KW-0694">RNA-binding</keyword>
<dbReference type="Pfam" id="PF00410">
    <property type="entry name" value="Ribosomal_S8"/>
    <property type="match status" value="1"/>
</dbReference>
<evidence type="ECO:0000256" key="4">
    <source>
        <dbReference type="ARBA" id="ARBA00035258"/>
    </source>
</evidence>